<dbReference type="PANTHER" id="PTHR38011:SF7">
    <property type="entry name" value="2,5-DIAMINO-6-RIBOSYLAMINO-4(3H)-PYRIMIDINONE 5'-PHOSPHATE REDUCTASE"/>
    <property type="match status" value="1"/>
</dbReference>
<name>A0A9D1AHL0_9FIRM</name>
<gene>
    <name evidence="5" type="ORF">IAB90_07175</name>
</gene>
<dbReference type="PANTHER" id="PTHR38011">
    <property type="entry name" value="DIHYDROFOLATE REDUCTASE FAMILY PROTEIN (AFU_ORTHOLOGUE AFUA_8G06820)"/>
    <property type="match status" value="1"/>
</dbReference>
<evidence type="ECO:0000259" key="4">
    <source>
        <dbReference type="Pfam" id="PF01872"/>
    </source>
</evidence>
<dbReference type="GO" id="GO:0008703">
    <property type="term" value="F:5-amino-6-(5-phosphoribosylamino)uracil reductase activity"/>
    <property type="evidence" value="ECO:0007669"/>
    <property type="project" value="InterPro"/>
</dbReference>
<dbReference type="AlphaFoldDB" id="A0A9D1AHL0"/>
<dbReference type="Gene3D" id="3.40.430.10">
    <property type="entry name" value="Dihydrofolate Reductase, subunit A"/>
    <property type="match status" value="1"/>
</dbReference>
<evidence type="ECO:0000256" key="2">
    <source>
        <dbReference type="ARBA" id="ARBA00022857"/>
    </source>
</evidence>
<evidence type="ECO:0000256" key="3">
    <source>
        <dbReference type="ARBA" id="ARBA00023002"/>
    </source>
</evidence>
<evidence type="ECO:0000313" key="5">
    <source>
        <dbReference type="EMBL" id="HIR40144.1"/>
    </source>
</evidence>
<dbReference type="Pfam" id="PF01872">
    <property type="entry name" value="RibD_C"/>
    <property type="match status" value="1"/>
</dbReference>
<protein>
    <submittedName>
        <fullName evidence="5">RibD family protein</fullName>
    </submittedName>
</protein>
<reference evidence="5" key="2">
    <citation type="journal article" date="2021" name="PeerJ">
        <title>Extensive microbial diversity within the chicken gut microbiome revealed by metagenomics and culture.</title>
        <authorList>
            <person name="Gilroy R."/>
            <person name="Ravi A."/>
            <person name="Getino M."/>
            <person name="Pursley I."/>
            <person name="Horton D.L."/>
            <person name="Alikhan N.F."/>
            <person name="Baker D."/>
            <person name="Gharbi K."/>
            <person name="Hall N."/>
            <person name="Watson M."/>
            <person name="Adriaenssens E.M."/>
            <person name="Foster-Nyarko E."/>
            <person name="Jarju S."/>
            <person name="Secka A."/>
            <person name="Antonio M."/>
            <person name="Oren A."/>
            <person name="Chaudhuri R.R."/>
            <person name="La Ragione R."/>
            <person name="Hildebrand F."/>
            <person name="Pallen M.J."/>
        </authorList>
    </citation>
    <scope>NUCLEOTIDE SEQUENCE</scope>
    <source>
        <strain evidence="5">ChiW25-3613</strain>
    </source>
</reference>
<accession>A0A9D1AHL0</accession>
<proteinExistence type="predicted"/>
<evidence type="ECO:0000256" key="1">
    <source>
        <dbReference type="ARBA" id="ARBA00005104"/>
    </source>
</evidence>
<comment type="pathway">
    <text evidence="1">Cofactor biosynthesis; riboflavin biosynthesis.</text>
</comment>
<dbReference type="EMBL" id="DVHB01000128">
    <property type="protein sequence ID" value="HIR40144.1"/>
    <property type="molecule type" value="Genomic_DNA"/>
</dbReference>
<comment type="caution">
    <text evidence="5">The sequence shown here is derived from an EMBL/GenBank/DDBJ whole genome shotgun (WGS) entry which is preliminary data.</text>
</comment>
<reference evidence="5" key="1">
    <citation type="submission" date="2020-10" db="EMBL/GenBank/DDBJ databases">
        <authorList>
            <person name="Gilroy R."/>
        </authorList>
    </citation>
    <scope>NUCLEOTIDE SEQUENCE</scope>
    <source>
        <strain evidence="5">ChiW25-3613</strain>
    </source>
</reference>
<sequence>MKRPYIVCHMMSSVDGRIDCAMTEKLAGVEEYYSTLSELNAPATVSGRVTAQLELASPGEFKGGDGALGHEAFAKNAASRGYEIVADTRGSLLWDDEGEMPRLILTSENADKSYLEYLNGRGISWIACGRNAIDLARACEILSSEFGVERMAVVGGGRINAGFLRAGLLDEVSLLIGPGIDGRGGMTAVFDGLPSDSGVYTLRLESVKTYASGAVWIRYAVKR</sequence>
<dbReference type="InterPro" id="IPR050765">
    <property type="entry name" value="Riboflavin_Biosynth_HTPR"/>
</dbReference>
<dbReference type="SUPFAM" id="SSF53597">
    <property type="entry name" value="Dihydrofolate reductase-like"/>
    <property type="match status" value="1"/>
</dbReference>
<dbReference type="InterPro" id="IPR002734">
    <property type="entry name" value="RibDG_C"/>
</dbReference>
<feature type="domain" description="Bacterial bifunctional deaminase-reductase C-terminal" evidence="4">
    <location>
        <begin position="4"/>
        <end position="214"/>
    </location>
</feature>
<dbReference type="GO" id="GO:0009231">
    <property type="term" value="P:riboflavin biosynthetic process"/>
    <property type="evidence" value="ECO:0007669"/>
    <property type="project" value="InterPro"/>
</dbReference>
<dbReference type="InterPro" id="IPR024072">
    <property type="entry name" value="DHFR-like_dom_sf"/>
</dbReference>
<keyword evidence="2" id="KW-0521">NADP</keyword>
<evidence type="ECO:0000313" key="6">
    <source>
        <dbReference type="Proteomes" id="UP000824179"/>
    </source>
</evidence>
<organism evidence="5 6">
    <name type="scientific">Candidatus Coproplasma stercoripullorum</name>
    <dbReference type="NCBI Taxonomy" id="2840751"/>
    <lineage>
        <taxon>Bacteria</taxon>
        <taxon>Bacillati</taxon>
        <taxon>Bacillota</taxon>
        <taxon>Clostridia</taxon>
        <taxon>Eubacteriales</taxon>
        <taxon>Candidatus Coproplasma</taxon>
    </lineage>
</organism>
<keyword evidence="3" id="KW-0560">Oxidoreductase</keyword>
<dbReference type="Proteomes" id="UP000824179">
    <property type="component" value="Unassembled WGS sequence"/>
</dbReference>